<dbReference type="EMBL" id="GBXM01097553">
    <property type="protein sequence ID" value="JAH11024.1"/>
    <property type="molecule type" value="Transcribed_RNA"/>
</dbReference>
<dbReference type="AlphaFoldDB" id="A0A0E9Q2Q1"/>
<organism evidence="1">
    <name type="scientific">Anguilla anguilla</name>
    <name type="common">European freshwater eel</name>
    <name type="synonym">Muraena anguilla</name>
    <dbReference type="NCBI Taxonomy" id="7936"/>
    <lineage>
        <taxon>Eukaryota</taxon>
        <taxon>Metazoa</taxon>
        <taxon>Chordata</taxon>
        <taxon>Craniata</taxon>
        <taxon>Vertebrata</taxon>
        <taxon>Euteleostomi</taxon>
        <taxon>Actinopterygii</taxon>
        <taxon>Neopterygii</taxon>
        <taxon>Teleostei</taxon>
        <taxon>Anguilliformes</taxon>
        <taxon>Anguillidae</taxon>
        <taxon>Anguilla</taxon>
    </lineage>
</organism>
<sequence>MIMIIGAKLVTKIEFYYYIFQAVGLSFFEGMNESDV</sequence>
<reference evidence="1" key="1">
    <citation type="submission" date="2014-11" db="EMBL/GenBank/DDBJ databases">
        <authorList>
            <person name="Amaro Gonzalez C."/>
        </authorList>
    </citation>
    <scope>NUCLEOTIDE SEQUENCE</scope>
</reference>
<accession>A0A0E9Q2Q1</accession>
<reference evidence="1" key="2">
    <citation type="journal article" date="2015" name="Fish Shellfish Immunol.">
        <title>Early steps in the European eel (Anguilla anguilla)-Vibrio vulnificus interaction in the gills: Role of the RtxA13 toxin.</title>
        <authorList>
            <person name="Callol A."/>
            <person name="Pajuelo D."/>
            <person name="Ebbesson L."/>
            <person name="Teles M."/>
            <person name="MacKenzie S."/>
            <person name="Amaro C."/>
        </authorList>
    </citation>
    <scope>NUCLEOTIDE SEQUENCE</scope>
</reference>
<protein>
    <submittedName>
        <fullName evidence="1">Uncharacterized protein</fullName>
    </submittedName>
</protein>
<proteinExistence type="predicted"/>
<name>A0A0E9Q2Q1_ANGAN</name>
<evidence type="ECO:0000313" key="1">
    <source>
        <dbReference type="EMBL" id="JAH11024.1"/>
    </source>
</evidence>